<dbReference type="GO" id="GO:0009279">
    <property type="term" value="C:cell outer membrane"/>
    <property type="evidence" value="ECO:0007669"/>
    <property type="project" value="UniProtKB-SubCell"/>
</dbReference>
<evidence type="ECO:0000256" key="3">
    <source>
        <dbReference type="ARBA" id="ARBA00022729"/>
    </source>
</evidence>
<dbReference type="AlphaFoldDB" id="A0A1C4G7K3"/>
<gene>
    <name evidence="9" type="ORF">GA0116948_12712</name>
</gene>
<dbReference type="CDD" id="cd08977">
    <property type="entry name" value="SusD"/>
    <property type="match status" value="1"/>
</dbReference>
<evidence type="ECO:0000256" key="6">
    <source>
        <dbReference type="SAM" id="SignalP"/>
    </source>
</evidence>
<comment type="similarity">
    <text evidence="2">Belongs to the SusD family.</text>
</comment>
<evidence type="ECO:0000256" key="5">
    <source>
        <dbReference type="ARBA" id="ARBA00023237"/>
    </source>
</evidence>
<evidence type="ECO:0000259" key="8">
    <source>
        <dbReference type="Pfam" id="PF14322"/>
    </source>
</evidence>
<dbReference type="OrthoDB" id="621570at2"/>
<comment type="subcellular location">
    <subcellularLocation>
        <location evidence="1">Cell outer membrane</location>
    </subcellularLocation>
</comment>
<protein>
    <submittedName>
        <fullName evidence="9">Starch-binding associating with outer membrane</fullName>
    </submittedName>
</protein>
<sequence length="471" mass="52641">MKLTIKSPKIFAAALIALGMSAAGCKKFIDVDAPSDQLVTSTAFATDNTLKSTISGMYITMAYSNSYDLQFNLSFLTGNSSDEFKFYVPSSDYDPYYFYTLATDEYKVAALWADLYSSIYQANSIIEGVQNSTGTISSTMKTEAISEAKFVRAFCHFNLVNLYGDVPIVTTTDAVKNNTLYRSKKEDVYKQIISDLTDARDHLLTDYSYANGERTRPNKYVAQALLSRAYLYAGDWANAQLNADSVINHTELYNLLSTEKLGGIFVKNNQEAIWQVTASPAAFVGFTQEGQYYSFGSKSIPNYLLSDYLVKAFETGDKRFDNWVGTSTYEGTTYYYPFKYKQSAEDEGDDGEYCTYLRLAEQYLISAEAKAQQNNLSGAIAAINVIRSRAGLPATTASSQADILLAVEQERRIELFGEYGHRWNDLRRTGRADAVLSKVKEGWTTNAALYPIPKYDRNNNHNLTQNPGYGE</sequence>
<evidence type="ECO:0000313" key="10">
    <source>
        <dbReference type="Proteomes" id="UP000242818"/>
    </source>
</evidence>
<keyword evidence="10" id="KW-1185">Reference proteome</keyword>
<feature type="signal peptide" evidence="6">
    <location>
        <begin position="1"/>
        <end position="22"/>
    </location>
</feature>
<feature type="domain" description="SusD-like N-terminal" evidence="8">
    <location>
        <begin position="27"/>
        <end position="231"/>
    </location>
</feature>
<accession>A0A1C4G7K3</accession>
<dbReference type="Pfam" id="PF14322">
    <property type="entry name" value="SusD-like_3"/>
    <property type="match status" value="1"/>
</dbReference>
<dbReference type="EMBL" id="FMAR01000027">
    <property type="protein sequence ID" value="SCC64179.1"/>
    <property type="molecule type" value="Genomic_DNA"/>
</dbReference>
<reference evidence="9 10" key="1">
    <citation type="submission" date="2016-08" db="EMBL/GenBank/DDBJ databases">
        <authorList>
            <person name="Seilhamer J.J."/>
        </authorList>
    </citation>
    <scope>NUCLEOTIDE SEQUENCE [LARGE SCALE GENOMIC DNA]</scope>
    <source>
        <strain evidence="9 10">A37T2</strain>
    </source>
</reference>
<dbReference type="InterPro" id="IPR011990">
    <property type="entry name" value="TPR-like_helical_dom_sf"/>
</dbReference>
<evidence type="ECO:0000256" key="1">
    <source>
        <dbReference type="ARBA" id="ARBA00004442"/>
    </source>
</evidence>
<dbReference type="SUPFAM" id="SSF48452">
    <property type="entry name" value="TPR-like"/>
    <property type="match status" value="1"/>
</dbReference>
<proteinExistence type="inferred from homology"/>
<dbReference type="Gene3D" id="1.25.40.390">
    <property type="match status" value="1"/>
</dbReference>
<dbReference type="STRING" id="1335309.GA0116948_12712"/>
<dbReference type="RefSeq" id="WP_089715683.1">
    <property type="nucleotide sequence ID" value="NZ_FMAR01000027.1"/>
</dbReference>
<keyword evidence="4" id="KW-0472">Membrane</keyword>
<evidence type="ECO:0000313" key="9">
    <source>
        <dbReference type="EMBL" id="SCC64179.1"/>
    </source>
</evidence>
<dbReference type="InterPro" id="IPR012944">
    <property type="entry name" value="SusD_RagB_dom"/>
</dbReference>
<dbReference type="PROSITE" id="PS51257">
    <property type="entry name" value="PROKAR_LIPOPROTEIN"/>
    <property type="match status" value="1"/>
</dbReference>
<name>A0A1C4G7K3_9BACT</name>
<dbReference type="InterPro" id="IPR033985">
    <property type="entry name" value="SusD-like_N"/>
</dbReference>
<dbReference type="Pfam" id="PF07980">
    <property type="entry name" value="SusD_RagB"/>
    <property type="match status" value="1"/>
</dbReference>
<feature type="chain" id="PRO_5008692350" evidence="6">
    <location>
        <begin position="23"/>
        <end position="471"/>
    </location>
</feature>
<keyword evidence="5" id="KW-0998">Cell outer membrane</keyword>
<organism evidence="9 10">
    <name type="scientific">Chitinophaga costaii</name>
    <dbReference type="NCBI Taxonomy" id="1335309"/>
    <lineage>
        <taxon>Bacteria</taxon>
        <taxon>Pseudomonadati</taxon>
        <taxon>Bacteroidota</taxon>
        <taxon>Chitinophagia</taxon>
        <taxon>Chitinophagales</taxon>
        <taxon>Chitinophagaceae</taxon>
        <taxon>Chitinophaga</taxon>
    </lineage>
</organism>
<evidence type="ECO:0000259" key="7">
    <source>
        <dbReference type="Pfam" id="PF07980"/>
    </source>
</evidence>
<feature type="domain" description="RagB/SusD" evidence="7">
    <location>
        <begin position="331"/>
        <end position="469"/>
    </location>
</feature>
<evidence type="ECO:0000256" key="4">
    <source>
        <dbReference type="ARBA" id="ARBA00023136"/>
    </source>
</evidence>
<dbReference type="Proteomes" id="UP000242818">
    <property type="component" value="Unassembled WGS sequence"/>
</dbReference>
<keyword evidence="3 6" id="KW-0732">Signal</keyword>
<evidence type="ECO:0000256" key="2">
    <source>
        <dbReference type="ARBA" id="ARBA00006275"/>
    </source>
</evidence>